<dbReference type="RefSeq" id="WP_344900046.1">
    <property type="nucleotide sequence ID" value="NZ_BAABAS010000015.1"/>
</dbReference>
<evidence type="ECO:0000259" key="1">
    <source>
        <dbReference type="PROSITE" id="PS50943"/>
    </source>
</evidence>
<dbReference type="Pfam" id="PF19054">
    <property type="entry name" value="DUF5753"/>
    <property type="match status" value="1"/>
</dbReference>
<feature type="domain" description="HTH cro/C1-type" evidence="1">
    <location>
        <begin position="22"/>
        <end position="76"/>
    </location>
</feature>
<sequence>MASSSENRMRIDPELAGFGSEIKRRREAAGINQAELARQLSVVRSYVGHVERGRTKCRREFAMRVDKALNANGEIVEAWDELVERLKTVKYPAHFVNFPKAEASAGMLRGYEASRVYGLFQTEAYARFLLPGEEDLKSRMRRQELLKRTPPPFISVVMDESVLYREMDSPKTMHEQLEYLIELSYRERISIQIAPFAYFQGVLTPFAIATLPDQRQVVFTQKAYGGETSTRPEDVARTCEAFVTLQAGALNVTDTRALIRRVIDERWT</sequence>
<dbReference type="PROSITE" id="PS50943">
    <property type="entry name" value="HTH_CROC1"/>
    <property type="match status" value="1"/>
</dbReference>
<dbReference type="Pfam" id="PF13560">
    <property type="entry name" value="HTH_31"/>
    <property type="match status" value="1"/>
</dbReference>
<dbReference type="Gene3D" id="1.10.260.40">
    <property type="entry name" value="lambda repressor-like DNA-binding domains"/>
    <property type="match status" value="1"/>
</dbReference>
<organism evidence="2 3">
    <name type="scientific">Actinomadura meridiana</name>
    <dbReference type="NCBI Taxonomy" id="559626"/>
    <lineage>
        <taxon>Bacteria</taxon>
        <taxon>Bacillati</taxon>
        <taxon>Actinomycetota</taxon>
        <taxon>Actinomycetes</taxon>
        <taxon>Streptosporangiales</taxon>
        <taxon>Thermomonosporaceae</taxon>
        <taxon>Actinomadura</taxon>
    </lineage>
</organism>
<reference evidence="3" key="1">
    <citation type="journal article" date="2019" name="Int. J. Syst. Evol. Microbiol.">
        <title>The Global Catalogue of Microorganisms (GCM) 10K type strain sequencing project: providing services to taxonomists for standard genome sequencing and annotation.</title>
        <authorList>
            <consortium name="The Broad Institute Genomics Platform"/>
            <consortium name="The Broad Institute Genome Sequencing Center for Infectious Disease"/>
            <person name="Wu L."/>
            <person name="Ma J."/>
        </authorList>
    </citation>
    <scope>NUCLEOTIDE SEQUENCE [LARGE SCALE GENOMIC DNA]</scope>
    <source>
        <strain evidence="3">JCM 17440</strain>
    </source>
</reference>
<dbReference type="InterPro" id="IPR043917">
    <property type="entry name" value="DUF5753"/>
</dbReference>
<accession>A0ABP8CAK7</accession>
<dbReference type="SUPFAM" id="SSF47413">
    <property type="entry name" value="lambda repressor-like DNA-binding domains"/>
    <property type="match status" value="1"/>
</dbReference>
<gene>
    <name evidence="2" type="ORF">GCM10022254_46670</name>
</gene>
<dbReference type="SMART" id="SM00530">
    <property type="entry name" value="HTH_XRE"/>
    <property type="match status" value="1"/>
</dbReference>
<dbReference type="InterPro" id="IPR010982">
    <property type="entry name" value="Lambda_DNA-bd_dom_sf"/>
</dbReference>
<proteinExistence type="predicted"/>
<comment type="caution">
    <text evidence="2">The sequence shown here is derived from an EMBL/GenBank/DDBJ whole genome shotgun (WGS) entry which is preliminary data.</text>
</comment>
<dbReference type="Proteomes" id="UP001501710">
    <property type="component" value="Unassembled WGS sequence"/>
</dbReference>
<dbReference type="CDD" id="cd00093">
    <property type="entry name" value="HTH_XRE"/>
    <property type="match status" value="1"/>
</dbReference>
<name>A0ABP8CAK7_9ACTN</name>
<dbReference type="EMBL" id="BAABAS010000015">
    <property type="protein sequence ID" value="GAA4236605.1"/>
    <property type="molecule type" value="Genomic_DNA"/>
</dbReference>
<protein>
    <submittedName>
        <fullName evidence="2">Helix-turn-helix transcriptional regulator</fullName>
    </submittedName>
</protein>
<dbReference type="InterPro" id="IPR001387">
    <property type="entry name" value="Cro/C1-type_HTH"/>
</dbReference>
<evidence type="ECO:0000313" key="2">
    <source>
        <dbReference type="EMBL" id="GAA4236605.1"/>
    </source>
</evidence>
<evidence type="ECO:0000313" key="3">
    <source>
        <dbReference type="Proteomes" id="UP001501710"/>
    </source>
</evidence>
<keyword evidence="3" id="KW-1185">Reference proteome</keyword>